<dbReference type="InterPro" id="IPR015943">
    <property type="entry name" value="WD40/YVTN_repeat-like_dom_sf"/>
</dbReference>
<keyword evidence="6" id="KW-0969">Cilium</keyword>
<evidence type="ECO:0000256" key="1">
    <source>
        <dbReference type="ARBA" id="ARBA00004138"/>
    </source>
</evidence>
<gene>
    <name evidence="10" type="ORF">TVY486_1001100</name>
</gene>
<dbReference type="Gene3D" id="2.130.10.10">
    <property type="entry name" value="YVTN repeat-like/Quinoprotein amine dehydrogenase"/>
    <property type="match status" value="1"/>
</dbReference>
<dbReference type="SUPFAM" id="SSF50978">
    <property type="entry name" value="WD40 repeat-like"/>
    <property type="match status" value="1"/>
</dbReference>
<keyword evidence="2" id="KW-0217">Developmental protein</keyword>
<dbReference type="Pfam" id="PF23387">
    <property type="entry name" value="TPR_IFT80_172"/>
    <property type="match status" value="1"/>
</dbReference>
<dbReference type="PANTHER" id="PTHR15722:SF2">
    <property type="entry name" value="INTRAFLAGELLAR TRANSPORT PROTEIN 172 HOMOLOG"/>
    <property type="match status" value="1"/>
</dbReference>
<dbReference type="FunFam" id="1.25.40.470:FF:000020">
    <property type="entry name" value="Intraflagellar transport protein 172"/>
    <property type="match status" value="1"/>
</dbReference>
<dbReference type="Gene3D" id="1.25.40.470">
    <property type="match status" value="1"/>
</dbReference>
<dbReference type="AlphaFoldDB" id="G0U5A8"/>
<comment type="similarity">
    <text evidence="8">Belongs to the IFT172 family.</text>
</comment>
<proteinExistence type="inferred from homology"/>
<name>G0U5A8_TRYVY</name>
<evidence type="ECO:0000256" key="8">
    <source>
        <dbReference type="ARBA" id="ARBA00038130"/>
    </source>
</evidence>
<keyword evidence="4" id="KW-0677">Repeat</keyword>
<dbReference type="GO" id="GO:0042073">
    <property type="term" value="P:intraciliary transport"/>
    <property type="evidence" value="ECO:0007669"/>
    <property type="project" value="TreeGrafter"/>
</dbReference>
<dbReference type="EMBL" id="HE573026">
    <property type="protein sequence ID" value="CCC51056.1"/>
    <property type="molecule type" value="Genomic_DNA"/>
</dbReference>
<evidence type="ECO:0000256" key="7">
    <source>
        <dbReference type="ARBA" id="ARBA00023273"/>
    </source>
</evidence>
<evidence type="ECO:0000256" key="5">
    <source>
        <dbReference type="ARBA" id="ARBA00022803"/>
    </source>
</evidence>
<sequence>MLSTTMQVRHYKTLMAAQPGLSRTQAVCWSPNNKRLAVADNNRVVNLYDELGERRDRFPTKAADGKNGKSFVIRGMMFSPDSSRIAIAQSDGLVAVYRIGVEWGEKKAICSKFPQNCQVTCLCWPSTSQGVELVVFGTIEGKVKVGILKANKSQTLCAHDHAVVSLASSPITFYDRNGQKVQNFDYKVDEEGEFTAGSFNPSGQTVAIASSDKFRLLDFNLRSRKWEEGTVVKLPNSCCFSAMSWKYDGSRLVTGTLTGAVDMFDTCLKRYRLRGAFEFTYVSHNQVIVKRLVTGSRIVLRSNLGYEVQRVNVHQDRYLVAYTSTTLLVGDLISCKLSEVPWQLSGRERFVFDNPQVCMVFASGELCLIEYGRNELLGTCRTEERNAHRISVRVYEPSGNVENDGRQVRKFIAYLIDRQTIQIDDLGSGIAVARVSHQCRIDWLELNYRANKLLFRDKQHQLFLYDLEEQSRCTLLNYCTYVQWVPCSEVVVAQNRVELCVWYSINSPDRVAVVPIKGEVEGIERGNGKTEVIVDEGVNAVAYALDEALIEFGTTMEDHDYNKACDLLDHIALTPETEAMWSNLAAVALQEMKLHIAQRCYAALGDMAKVNALNRINELAAEVALTSGGISNGYDHYLVRAELSMLNKEYKQAEQLFTENAKIEEAMSMWEELNRFDESISVAEARGWPDLANKRTRYYDWLMETGQFEKAGEQKEREGKFIDAINLYLRGGTPARAANVISVERILPLLPLPADSNLKLDRFHSSFIAVTESMSKSGQKPEDVTKAKAFMHIFHAYYMATHMRELSLDDYALKLMLGLPRWIPHIAPEKAFYDAGMAARNAGNDAIAFCYLNRFLDICERIEDGATDTSAIDNVDFDCTDFPKKYPLPKTSSIDKASEEEVNRWVLANSIENNLDPRLPTITDPQGQVDMFEGALQSPAGSTFPECAVTGYPIVGGGLTKCQECQRPANQDDWNRYILVGKNCPWCGSPQSHTFHA</sequence>
<evidence type="ECO:0000256" key="4">
    <source>
        <dbReference type="ARBA" id="ARBA00022737"/>
    </source>
</evidence>
<keyword evidence="10" id="KW-0282">Flagellum</keyword>
<evidence type="ECO:0000256" key="3">
    <source>
        <dbReference type="ARBA" id="ARBA00022574"/>
    </source>
</evidence>
<keyword evidence="5" id="KW-0802">TPR repeat</keyword>
<reference evidence="10" key="1">
    <citation type="journal article" date="2012" name="Proc. Natl. Acad. Sci. U.S.A.">
        <title>Antigenic diversity is generated by distinct evolutionary mechanisms in African trypanosome species.</title>
        <authorList>
            <person name="Jackson A.P."/>
            <person name="Berry A."/>
            <person name="Aslett M."/>
            <person name="Allison H.C."/>
            <person name="Burton P."/>
            <person name="Vavrova-Anderson J."/>
            <person name="Brown R."/>
            <person name="Browne H."/>
            <person name="Corton N."/>
            <person name="Hauser H."/>
            <person name="Gamble J."/>
            <person name="Gilderthorp R."/>
            <person name="Marcello L."/>
            <person name="McQuillan J."/>
            <person name="Otto T.D."/>
            <person name="Quail M.A."/>
            <person name="Sanders M.J."/>
            <person name="van Tonder A."/>
            <person name="Ginger M.L."/>
            <person name="Field M.C."/>
            <person name="Barry J.D."/>
            <person name="Hertz-Fowler C."/>
            <person name="Berriman M."/>
        </authorList>
    </citation>
    <scope>NUCLEOTIDE SEQUENCE</scope>
    <source>
        <strain evidence="10">Y486</strain>
    </source>
</reference>
<dbReference type="SMART" id="SM00320">
    <property type="entry name" value="WD40"/>
    <property type="match status" value="4"/>
</dbReference>
<feature type="domain" description="IFT80/172/WDR35 TPR" evidence="9">
    <location>
        <begin position="580"/>
        <end position="685"/>
    </location>
</feature>
<comment type="subcellular location">
    <subcellularLocation>
        <location evidence="1">Cell projection</location>
        <location evidence="1">Cilium</location>
    </subcellularLocation>
</comment>
<dbReference type="GO" id="GO:0036064">
    <property type="term" value="C:ciliary basal body"/>
    <property type="evidence" value="ECO:0007669"/>
    <property type="project" value="TreeGrafter"/>
</dbReference>
<keyword evidence="7" id="KW-0966">Cell projection</keyword>
<evidence type="ECO:0000259" key="9">
    <source>
        <dbReference type="Pfam" id="PF23387"/>
    </source>
</evidence>
<dbReference type="InterPro" id="IPR056157">
    <property type="entry name" value="TPR_IFT80_172_dom"/>
</dbReference>
<dbReference type="VEuPathDB" id="TriTrypDB:TvY486_1001100"/>
<dbReference type="GO" id="GO:0030992">
    <property type="term" value="C:intraciliary transport particle B"/>
    <property type="evidence" value="ECO:0007669"/>
    <property type="project" value="TreeGrafter"/>
</dbReference>
<evidence type="ECO:0000256" key="2">
    <source>
        <dbReference type="ARBA" id="ARBA00022473"/>
    </source>
</evidence>
<dbReference type="PANTHER" id="PTHR15722">
    <property type="entry name" value="IFT140/172-RELATED"/>
    <property type="match status" value="1"/>
</dbReference>
<accession>G0U5A8</accession>
<keyword evidence="3" id="KW-0853">WD repeat</keyword>
<protein>
    <submittedName>
        <fullName evidence="10">Intraflagellar transport protein IFT172,putative</fullName>
    </submittedName>
</protein>
<dbReference type="GO" id="GO:0005930">
    <property type="term" value="C:axoneme"/>
    <property type="evidence" value="ECO:0007669"/>
    <property type="project" value="TreeGrafter"/>
</dbReference>
<evidence type="ECO:0000313" key="10">
    <source>
        <dbReference type="EMBL" id="CCC51056.1"/>
    </source>
</evidence>
<dbReference type="InterPro" id="IPR036322">
    <property type="entry name" value="WD40_repeat_dom_sf"/>
</dbReference>
<dbReference type="InterPro" id="IPR001680">
    <property type="entry name" value="WD40_rpt"/>
</dbReference>
<organism evidence="10">
    <name type="scientific">Trypanosoma vivax (strain Y486)</name>
    <dbReference type="NCBI Taxonomy" id="1055687"/>
    <lineage>
        <taxon>Eukaryota</taxon>
        <taxon>Discoba</taxon>
        <taxon>Euglenozoa</taxon>
        <taxon>Kinetoplastea</taxon>
        <taxon>Metakinetoplastina</taxon>
        <taxon>Trypanosomatida</taxon>
        <taxon>Trypanosomatidae</taxon>
        <taxon>Trypanosoma</taxon>
        <taxon>Duttonella</taxon>
    </lineage>
</organism>
<evidence type="ECO:0000256" key="6">
    <source>
        <dbReference type="ARBA" id="ARBA00023069"/>
    </source>
</evidence>